<evidence type="ECO:0000313" key="2">
    <source>
        <dbReference type="Proteomes" id="UP000245429"/>
    </source>
</evidence>
<reference evidence="1 2" key="1">
    <citation type="submission" date="2018-05" db="EMBL/GenBank/DDBJ databases">
        <title>Flavobacterium sp. MEBiC07310.</title>
        <authorList>
            <person name="Baek K."/>
        </authorList>
    </citation>
    <scope>NUCLEOTIDE SEQUENCE [LARGE SCALE GENOMIC DNA]</scope>
    <source>
        <strain evidence="1 2">MEBiC07310</strain>
    </source>
</reference>
<keyword evidence="2" id="KW-1185">Reference proteome</keyword>
<name>A0A2U8QW69_9FLAO</name>
<dbReference type="Pfam" id="PF04325">
    <property type="entry name" value="DUF465"/>
    <property type="match status" value="1"/>
</dbReference>
<accession>A0A2U8QW69</accession>
<dbReference type="KEGG" id="fse:DI487_11675"/>
<evidence type="ECO:0008006" key="3">
    <source>
        <dbReference type="Google" id="ProtNLM"/>
    </source>
</evidence>
<proteinExistence type="predicted"/>
<dbReference type="OrthoDB" id="1263265at2"/>
<dbReference type="AlphaFoldDB" id="A0A2U8QW69"/>
<protein>
    <recommendedName>
        <fullName evidence="3">GTP-binding protein</fullName>
    </recommendedName>
</protein>
<sequence>MITKHNLSDEFPEFSERITSLKATNAHFKKLFETYDELEQSIYRIETDTEPTSDNVLNNLRIERVSLKDEIYQFIIRH</sequence>
<evidence type="ECO:0000313" key="1">
    <source>
        <dbReference type="EMBL" id="AWM14450.1"/>
    </source>
</evidence>
<dbReference type="InterPro" id="IPR007420">
    <property type="entry name" value="DUF465"/>
</dbReference>
<dbReference type="InterPro" id="IPR038444">
    <property type="entry name" value="DUF465_sf"/>
</dbReference>
<dbReference type="Gene3D" id="6.10.280.50">
    <property type="match status" value="1"/>
</dbReference>
<dbReference type="Proteomes" id="UP000245429">
    <property type="component" value="Chromosome"/>
</dbReference>
<dbReference type="RefSeq" id="WP_109569809.1">
    <property type="nucleotide sequence ID" value="NZ_CP029463.1"/>
</dbReference>
<gene>
    <name evidence="1" type="ORF">DI487_11675</name>
</gene>
<organism evidence="1 2">
    <name type="scientific">Flavobacterium sediminis</name>
    <dbReference type="NCBI Taxonomy" id="2201181"/>
    <lineage>
        <taxon>Bacteria</taxon>
        <taxon>Pseudomonadati</taxon>
        <taxon>Bacteroidota</taxon>
        <taxon>Flavobacteriia</taxon>
        <taxon>Flavobacteriales</taxon>
        <taxon>Flavobacteriaceae</taxon>
        <taxon>Flavobacterium</taxon>
    </lineage>
</organism>
<dbReference type="EMBL" id="CP029463">
    <property type="protein sequence ID" value="AWM14450.1"/>
    <property type="molecule type" value="Genomic_DNA"/>
</dbReference>